<keyword evidence="4" id="KW-0812">Transmembrane</keyword>
<evidence type="ECO:0000256" key="4">
    <source>
        <dbReference type="SAM" id="Phobius"/>
    </source>
</evidence>
<feature type="transmembrane region" description="Helical" evidence="4">
    <location>
        <begin position="886"/>
        <end position="903"/>
    </location>
</feature>
<feature type="region of interest" description="Disordered" evidence="3">
    <location>
        <begin position="694"/>
        <end position="718"/>
    </location>
</feature>
<feature type="transmembrane region" description="Helical" evidence="4">
    <location>
        <begin position="942"/>
        <end position="964"/>
    </location>
</feature>
<evidence type="ECO:0000313" key="8">
    <source>
        <dbReference type="Proteomes" id="UP001497522"/>
    </source>
</evidence>
<dbReference type="PANTHER" id="PTHR10694:SF33">
    <property type="entry name" value="LYSINE-SPECIFIC DEMETHYLASE 5"/>
    <property type="match status" value="1"/>
</dbReference>
<dbReference type="InterPro" id="IPR003347">
    <property type="entry name" value="JmjC_dom"/>
</dbReference>
<evidence type="ECO:0000259" key="5">
    <source>
        <dbReference type="PROSITE" id="PS51183"/>
    </source>
</evidence>
<dbReference type="PANTHER" id="PTHR10694">
    <property type="entry name" value="LYSINE-SPECIFIC DEMETHYLASE"/>
    <property type="match status" value="1"/>
</dbReference>
<dbReference type="InterPro" id="IPR004198">
    <property type="entry name" value="Znf_C5HC2"/>
</dbReference>
<dbReference type="Pfam" id="PF02375">
    <property type="entry name" value="JmjN"/>
    <property type="match status" value="1"/>
</dbReference>
<sequence length="1027" mass="114171">MRKGLDSEDKKNNSVNDTSWIDEIPMCPVFYPTKEEFEDPLTYIHSIAPIAQPYGICKIISPIMAVVPAGAVLMKEKVGFKFQPRVQPLRFSNWDSKDKMTFLMSGRHYSFREYEKMANKFFARKFNSTAILPHKFVEAEFWKEIASGRSSMIEYGCDIEGSAFSNSSLDPLGTSKWNLKVLPHLSNSTLRLLETPIPGVTEPMMYIGMLFSMFAWHVEDHYLYSINYHHCGASKTWYGVPGHAASAFEEVVQTSVYDADMLSEDGVGAAYDLLIGKTTMFPPKLLSQRKVPVYRAVQAPGEFVITFPRAYHAGFSHGFNCGEAVNFAMADWLQFGGAACKRYELLNRPPLLPHEELLCKEAMYLAVDNNKRRRGCADNNNCVPKKLASEQQRAVKVAFVRLMRFQHQVRWLLKKWGSRTIFTSPGFDMSVSCGLCKHMCYVAFVSCRCNTEEDWICLNHAQENRKCTCGGSRAVVVREGLLEMEAAAHAFEREDDGSILEEALKDPSIQDGTCMSQDGLEEHMLDCDDYNGYKPYGDHHLLVERVESPSTNSPSHVLCADDADKGTNVANKCVPTKLKRPVKIEDNDSVWGTTINGMTHTNASTVLPQVHSEDAAGEPSVTDDAKEMIVRMQSLETAQSQAMATAVSILGEPSSNTAAYRLSSGKQHISRVMMPGQKRKRSGLVTRTMPAVDKMQTTTTTTQSKDSPSKVLSNSSICTSSPCTSSEVEDDYSLHMKRQRMASLGKIRFEGGKKVVAQSKPQEMMTAHVTKPLEGYLQAGSLQHDVGVTFLILLGAYAWVKLFNSLTKHQILGQKLSRKLVHITSGLLFALCWPFFSVSPWARYLAALVPATNGVRLLVYGLGILKDDGLVKSVSREGDPRELLRGPLYYVMVLVLCTVLFWRDSPVSVVSLAMMCAGDGIADIVGRRFGSKKLPYNSEKSWAGSITMFLFGFVVSLGCLWYFSFMGFYPFDLQGVALQLAAVSLAATLVESLPITNRFDDNLTVPLTTVILGLFLFPTRSIAGVLP</sequence>
<gene>
    <name evidence="7" type="ORF">CSSPJE1EN2_LOCUS6468</name>
</gene>
<dbReference type="Pfam" id="PF02373">
    <property type="entry name" value="JmjC"/>
    <property type="match status" value="1"/>
</dbReference>
<feature type="transmembrane region" description="Helical" evidence="4">
    <location>
        <begin position="820"/>
        <end position="838"/>
    </location>
</feature>
<dbReference type="PROSITE" id="PS51183">
    <property type="entry name" value="JMJN"/>
    <property type="match status" value="1"/>
</dbReference>
<evidence type="ECO:0000256" key="1">
    <source>
        <dbReference type="ARBA" id="ARBA00022723"/>
    </source>
</evidence>
<accession>A0ABP1ALW1</accession>
<dbReference type="EMBL" id="OZ023714">
    <property type="protein sequence ID" value="CAK9863473.1"/>
    <property type="molecule type" value="Genomic_DNA"/>
</dbReference>
<keyword evidence="4" id="KW-1133">Transmembrane helix</keyword>
<dbReference type="SUPFAM" id="SSF51197">
    <property type="entry name" value="Clavaminate synthase-like"/>
    <property type="match status" value="1"/>
</dbReference>
<dbReference type="InterPro" id="IPR003349">
    <property type="entry name" value="JmjN"/>
</dbReference>
<keyword evidence="4" id="KW-0472">Membrane</keyword>
<feature type="transmembrane region" description="Helical" evidence="4">
    <location>
        <begin position="782"/>
        <end position="800"/>
    </location>
</feature>
<evidence type="ECO:0000256" key="3">
    <source>
        <dbReference type="SAM" id="MobiDB-lite"/>
    </source>
</evidence>
<dbReference type="Pfam" id="PF02928">
    <property type="entry name" value="zf-C5HC2"/>
    <property type="match status" value="1"/>
</dbReference>
<organism evidence="7 8">
    <name type="scientific">Sphagnum jensenii</name>
    <dbReference type="NCBI Taxonomy" id="128206"/>
    <lineage>
        <taxon>Eukaryota</taxon>
        <taxon>Viridiplantae</taxon>
        <taxon>Streptophyta</taxon>
        <taxon>Embryophyta</taxon>
        <taxon>Bryophyta</taxon>
        <taxon>Sphagnophytina</taxon>
        <taxon>Sphagnopsida</taxon>
        <taxon>Sphagnales</taxon>
        <taxon>Sphagnaceae</taxon>
        <taxon>Sphagnum</taxon>
    </lineage>
</organism>
<evidence type="ECO:0000259" key="6">
    <source>
        <dbReference type="PROSITE" id="PS51184"/>
    </source>
</evidence>
<feature type="transmembrane region" description="Helical" evidence="4">
    <location>
        <begin position="976"/>
        <end position="996"/>
    </location>
</feature>
<keyword evidence="1" id="KW-0479">Metal-binding</keyword>
<evidence type="ECO:0000256" key="2">
    <source>
        <dbReference type="ARBA" id="ARBA00023004"/>
    </source>
</evidence>
<dbReference type="Proteomes" id="UP001497522">
    <property type="component" value="Chromosome 13"/>
</dbReference>
<dbReference type="PROSITE" id="PS51184">
    <property type="entry name" value="JMJC"/>
    <property type="match status" value="1"/>
</dbReference>
<keyword evidence="8" id="KW-1185">Reference proteome</keyword>
<feature type="domain" description="JmjN" evidence="5">
    <location>
        <begin position="27"/>
        <end position="68"/>
    </location>
</feature>
<dbReference type="Gene3D" id="2.60.120.650">
    <property type="entry name" value="Cupin"/>
    <property type="match status" value="1"/>
</dbReference>
<feature type="transmembrane region" description="Helical" evidence="4">
    <location>
        <begin position="1003"/>
        <end position="1023"/>
    </location>
</feature>
<reference evidence="7" key="1">
    <citation type="submission" date="2024-03" db="EMBL/GenBank/DDBJ databases">
        <authorList>
            <consortium name="ELIXIR-Norway"/>
            <consortium name="Elixir Norway"/>
        </authorList>
    </citation>
    <scope>NUCLEOTIDE SEQUENCE</scope>
</reference>
<dbReference type="SMART" id="SM00545">
    <property type="entry name" value="JmjN"/>
    <property type="match status" value="1"/>
</dbReference>
<keyword evidence="2" id="KW-0408">Iron</keyword>
<name>A0ABP1ALW1_9BRYO</name>
<feature type="domain" description="JmjC" evidence="6">
    <location>
        <begin position="171"/>
        <end position="344"/>
    </location>
</feature>
<proteinExistence type="predicted"/>
<feature type="compositionally biased region" description="Polar residues" evidence="3">
    <location>
        <begin position="703"/>
        <end position="712"/>
    </location>
</feature>
<protein>
    <submittedName>
        <fullName evidence="7">Uncharacterized protein</fullName>
    </submittedName>
</protein>
<evidence type="ECO:0000313" key="7">
    <source>
        <dbReference type="EMBL" id="CAK9863473.1"/>
    </source>
</evidence>
<dbReference type="SMART" id="SM00558">
    <property type="entry name" value="JmjC"/>
    <property type="match status" value="1"/>
</dbReference>